<dbReference type="InterPro" id="IPR050109">
    <property type="entry name" value="HTH-type_TetR-like_transc_reg"/>
</dbReference>
<name>A0ABM8EK97_9BACT</name>
<evidence type="ECO:0000313" key="6">
    <source>
        <dbReference type="EMBL" id="BDV42958.1"/>
    </source>
</evidence>
<dbReference type="InterPro" id="IPR041673">
    <property type="entry name" value="TetR_C_23"/>
</dbReference>
<evidence type="ECO:0000256" key="3">
    <source>
        <dbReference type="ARBA" id="ARBA00023163"/>
    </source>
</evidence>
<keyword evidence="3" id="KW-0804">Transcription</keyword>
<dbReference type="InterPro" id="IPR009057">
    <property type="entry name" value="Homeodomain-like_sf"/>
</dbReference>
<protein>
    <recommendedName>
        <fullName evidence="5">HTH tetR-type domain-containing protein</fullName>
    </recommendedName>
</protein>
<sequence>MRISEQTKQETRSRILEKATELFITRGFDECTTRDVAVAAGLAAGTLFNYFPSKETLAMTLVAEALSGGTEDFQRRRTGTEELAEELFLFISSGLRRLRPLRSFLGPVLERSMSPFPRKTVCPEGEAAHQEHLAAVQQIIARHGFTEAPDYVAMTIYWSLYLGILAFWAHDESPHQQATLALVDYAIRTFVQVISGTAAETGGNHAERS</sequence>
<dbReference type="InterPro" id="IPR001647">
    <property type="entry name" value="HTH_TetR"/>
</dbReference>
<evidence type="ECO:0000256" key="2">
    <source>
        <dbReference type="ARBA" id="ARBA00023125"/>
    </source>
</evidence>
<keyword evidence="1" id="KW-0805">Transcription regulation</keyword>
<proteinExistence type="predicted"/>
<evidence type="ECO:0000256" key="1">
    <source>
        <dbReference type="ARBA" id="ARBA00023015"/>
    </source>
</evidence>
<feature type="domain" description="HTH tetR-type" evidence="5">
    <location>
        <begin position="9"/>
        <end position="69"/>
    </location>
</feature>
<dbReference type="InterPro" id="IPR023772">
    <property type="entry name" value="DNA-bd_HTH_TetR-type_CS"/>
</dbReference>
<dbReference type="PANTHER" id="PTHR30055">
    <property type="entry name" value="HTH-TYPE TRANSCRIPTIONAL REGULATOR RUTR"/>
    <property type="match status" value="1"/>
</dbReference>
<accession>A0ABM8EK97</accession>
<dbReference type="PRINTS" id="PR00455">
    <property type="entry name" value="HTHTETR"/>
</dbReference>
<dbReference type="Pfam" id="PF17931">
    <property type="entry name" value="TetR_C_23"/>
    <property type="match status" value="1"/>
</dbReference>
<dbReference type="PROSITE" id="PS50977">
    <property type="entry name" value="HTH_TETR_2"/>
    <property type="match status" value="1"/>
</dbReference>
<dbReference type="PANTHER" id="PTHR30055:SF234">
    <property type="entry name" value="HTH-TYPE TRANSCRIPTIONAL REGULATOR BETI"/>
    <property type="match status" value="1"/>
</dbReference>
<dbReference type="PROSITE" id="PS01081">
    <property type="entry name" value="HTH_TETR_1"/>
    <property type="match status" value="1"/>
</dbReference>
<evidence type="ECO:0000256" key="4">
    <source>
        <dbReference type="PROSITE-ProRule" id="PRU00335"/>
    </source>
</evidence>
<dbReference type="InterPro" id="IPR036271">
    <property type="entry name" value="Tet_transcr_reg_TetR-rel_C_sf"/>
</dbReference>
<dbReference type="Gene3D" id="1.10.357.10">
    <property type="entry name" value="Tetracycline Repressor, domain 2"/>
    <property type="match status" value="1"/>
</dbReference>
<dbReference type="SUPFAM" id="SSF48498">
    <property type="entry name" value="Tetracyclin repressor-like, C-terminal domain"/>
    <property type="match status" value="1"/>
</dbReference>
<dbReference type="EMBL" id="AP027151">
    <property type="protein sequence ID" value="BDV42958.1"/>
    <property type="molecule type" value="Genomic_DNA"/>
</dbReference>
<keyword evidence="2 4" id="KW-0238">DNA-binding</keyword>
<feature type="DNA-binding region" description="H-T-H motif" evidence="4">
    <location>
        <begin position="32"/>
        <end position="51"/>
    </location>
</feature>
<reference evidence="6 7" key="1">
    <citation type="submission" date="2022-12" db="EMBL/GenBank/DDBJ databases">
        <title>Polyphasic characterization of Geotalea uranireducens NIT-SL11 newly isolated from a complex of sewage sludge and microbially reduced graphene oxide.</title>
        <authorList>
            <person name="Xie L."/>
            <person name="Yoshida N."/>
            <person name="Meng L."/>
        </authorList>
    </citation>
    <scope>NUCLEOTIDE SEQUENCE [LARGE SCALE GENOMIC DNA]</scope>
    <source>
        <strain evidence="6 7">NIT-SL11</strain>
    </source>
</reference>
<evidence type="ECO:0000259" key="5">
    <source>
        <dbReference type="PROSITE" id="PS50977"/>
    </source>
</evidence>
<dbReference type="SUPFAM" id="SSF46689">
    <property type="entry name" value="Homeodomain-like"/>
    <property type="match status" value="1"/>
</dbReference>
<gene>
    <name evidence="6" type="ORF">GURASL_18810</name>
</gene>
<keyword evidence="7" id="KW-1185">Reference proteome</keyword>
<dbReference type="Pfam" id="PF00440">
    <property type="entry name" value="TetR_N"/>
    <property type="match status" value="1"/>
</dbReference>
<dbReference type="RefSeq" id="WP_282003701.1">
    <property type="nucleotide sequence ID" value="NZ_AP027151.1"/>
</dbReference>
<dbReference type="Proteomes" id="UP001317705">
    <property type="component" value="Chromosome"/>
</dbReference>
<organism evidence="6 7">
    <name type="scientific">Geotalea uraniireducens</name>
    <dbReference type="NCBI Taxonomy" id="351604"/>
    <lineage>
        <taxon>Bacteria</taxon>
        <taxon>Pseudomonadati</taxon>
        <taxon>Thermodesulfobacteriota</taxon>
        <taxon>Desulfuromonadia</taxon>
        <taxon>Geobacterales</taxon>
        <taxon>Geobacteraceae</taxon>
        <taxon>Geotalea</taxon>
    </lineage>
</organism>
<evidence type="ECO:0000313" key="7">
    <source>
        <dbReference type="Proteomes" id="UP001317705"/>
    </source>
</evidence>